<dbReference type="SUPFAM" id="SSF111369">
    <property type="entry name" value="HlyD-like secretion proteins"/>
    <property type="match status" value="1"/>
</dbReference>
<dbReference type="InterPro" id="IPR058626">
    <property type="entry name" value="MdtA-like_b-barrel"/>
</dbReference>
<dbReference type="RefSeq" id="WP_246462153.1">
    <property type="nucleotide sequence ID" value="NZ_JACHEF010000006.1"/>
</dbReference>
<protein>
    <submittedName>
        <fullName evidence="11">Multidrug efflux system membrane fusion protein</fullName>
    </submittedName>
</protein>
<feature type="domain" description="Multidrug resistance protein MdtA-like beta-barrel" evidence="9">
    <location>
        <begin position="214"/>
        <end position="297"/>
    </location>
</feature>
<feature type="domain" description="Multidrug resistance protein MdtA-like C-terminal permuted SH3" evidence="10">
    <location>
        <begin position="305"/>
        <end position="359"/>
    </location>
</feature>
<dbReference type="EMBL" id="JACHEF010000006">
    <property type="protein sequence ID" value="MBB6412816.1"/>
    <property type="molecule type" value="Genomic_DNA"/>
</dbReference>
<dbReference type="Gene3D" id="2.40.30.170">
    <property type="match status" value="1"/>
</dbReference>
<evidence type="ECO:0000259" key="9">
    <source>
        <dbReference type="Pfam" id="PF25944"/>
    </source>
</evidence>
<feature type="domain" description="Multidrug resistance protein MdtA-like barrel-sandwich hybrid" evidence="8">
    <location>
        <begin position="68"/>
        <end position="206"/>
    </location>
</feature>
<gene>
    <name evidence="11" type="ORF">HNQ71_005508</name>
</gene>
<evidence type="ECO:0000256" key="4">
    <source>
        <dbReference type="ARBA" id="ARBA00022475"/>
    </source>
</evidence>
<dbReference type="PANTHER" id="PTHR30469">
    <property type="entry name" value="MULTIDRUG RESISTANCE PROTEIN MDTA"/>
    <property type="match status" value="1"/>
</dbReference>
<dbReference type="GO" id="GO:1990281">
    <property type="term" value="C:efflux pump complex"/>
    <property type="evidence" value="ECO:0007669"/>
    <property type="project" value="TreeGrafter"/>
</dbReference>
<comment type="subcellular location">
    <subcellularLocation>
        <location evidence="1">Cell membrane</location>
    </subcellularLocation>
</comment>
<feature type="domain" description="Multidrug resistance protein MdtA-like alpha-helical hairpin" evidence="7">
    <location>
        <begin position="108"/>
        <end position="177"/>
    </location>
</feature>
<evidence type="ECO:0000313" key="12">
    <source>
        <dbReference type="Proteomes" id="UP000556329"/>
    </source>
</evidence>
<evidence type="ECO:0000256" key="5">
    <source>
        <dbReference type="ARBA" id="ARBA00022519"/>
    </source>
</evidence>
<sequence length="391" mass="41807">MRKRPFIVAALLIMIGGVGLAAKHVYDHSEPAAASGPAPAVPVIAGKVASHDVPIYLRGVGTVIAYNNVVVHSLISGPITKVTFTQGQTVKKGDLLAQIDPDPYQAQIDQITATRDRDQALLVNAQADLDRYTQLLAKGFATSQLVATQKAQVIQLQATIKADEALLQAEQINLSYTRLTSPIDGVTGIRQIDEGNIIHPTDTFGLVDVAQVQPISLIFTLPEDTLPQIQKQMAKGQQLTVFAYSQDDKTKLDEGKLLLLDNQIVQTTGTIRLRATFPNARNQLWPGALVNVRLLLDTRTGGLTIAGSAVQQGPNGPYVYVIAPDGTARIRPVTVAQLTEGQALIDSGLEANETVVVDGQYRLVQGAPVQVLRGKAADEAAMQSAVQQAIP</sequence>
<keyword evidence="12" id="KW-1185">Reference proteome</keyword>
<keyword evidence="3" id="KW-0813">Transport</keyword>
<dbReference type="Pfam" id="PF25967">
    <property type="entry name" value="RND-MFP_C"/>
    <property type="match status" value="1"/>
</dbReference>
<keyword evidence="5" id="KW-0997">Cell inner membrane</keyword>
<dbReference type="AlphaFoldDB" id="A0A841PCE2"/>
<evidence type="ECO:0000259" key="7">
    <source>
        <dbReference type="Pfam" id="PF25876"/>
    </source>
</evidence>
<name>A0A841PCE2_9HYPH</name>
<organism evidence="11 12">
    <name type="scientific">Mesorhizobium sangaii</name>
    <dbReference type="NCBI Taxonomy" id="505389"/>
    <lineage>
        <taxon>Bacteria</taxon>
        <taxon>Pseudomonadati</taxon>
        <taxon>Pseudomonadota</taxon>
        <taxon>Alphaproteobacteria</taxon>
        <taxon>Hyphomicrobiales</taxon>
        <taxon>Phyllobacteriaceae</taxon>
        <taxon>Mesorhizobium</taxon>
    </lineage>
</organism>
<comment type="caution">
    <text evidence="11">The sequence shown here is derived from an EMBL/GenBank/DDBJ whole genome shotgun (WGS) entry which is preliminary data.</text>
</comment>
<evidence type="ECO:0000259" key="8">
    <source>
        <dbReference type="Pfam" id="PF25917"/>
    </source>
</evidence>
<dbReference type="InterPro" id="IPR006143">
    <property type="entry name" value="RND_pump_MFP"/>
</dbReference>
<dbReference type="Gene3D" id="1.10.287.470">
    <property type="entry name" value="Helix hairpin bin"/>
    <property type="match status" value="1"/>
</dbReference>
<evidence type="ECO:0000256" key="2">
    <source>
        <dbReference type="ARBA" id="ARBA00009477"/>
    </source>
</evidence>
<keyword evidence="4" id="KW-1003">Cell membrane</keyword>
<dbReference type="NCBIfam" id="TIGR01730">
    <property type="entry name" value="RND_mfp"/>
    <property type="match status" value="1"/>
</dbReference>
<dbReference type="InterPro" id="IPR058624">
    <property type="entry name" value="MdtA-like_HH"/>
</dbReference>
<dbReference type="GO" id="GO:0015562">
    <property type="term" value="F:efflux transmembrane transporter activity"/>
    <property type="evidence" value="ECO:0007669"/>
    <property type="project" value="TreeGrafter"/>
</dbReference>
<dbReference type="PANTHER" id="PTHR30469:SF12">
    <property type="entry name" value="MULTIDRUG RESISTANCE PROTEIN MDTA"/>
    <property type="match status" value="1"/>
</dbReference>
<dbReference type="Gene3D" id="2.40.420.20">
    <property type="match status" value="1"/>
</dbReference>
<dbReference type="Pfam" id="PF25876">
    <property type="entry name" value="HH_MFP_RND"/>
    <property type="match status" value="1"/>
</dbReference>
<evidence type="ECO:0000256" key="1">
    <source>
        <dbReference type="ARBA" id="ARBA00004236"/>
    </source>
</evidence>
<dbReference type="Proteomes" id="UP000556329">
    <property type="component" value="Unassembled WGS sequence"/>
</dbReference>
<accession>A0A841PCE2</accession>
<dbReference type="Pfam" id="PF25944">
    <property type="entry name" value="Beta-barrel_RND"/>
    <property type="match status" value="1"/>
</dbReference>
<dbReference type="Pfam" id="PF25917">
    <property type="entry name" value="BSH_RND"/>
    <property type="match status" value="1"/>
</dbReference>
<evidence type="ECO:0000256" key="6">
    <source>
        <dbReference type="ARBA" id="ARBA00023136"/>
    </source>
</evidence>
<dbReference type="InterPro" id="IPR058625">
    <property type="entry name" value="MdtA-like_BSH"/>
</dbReference>
<evidence type="ECO:0000256" key="3">
    <source>
        <dbReference type="ARBA" id="ARBA00022448"/>
    </source>
</evidence>
<evidence type="ECO:0000259" key="10">
    <source>
        <dbReference type="Pfam" id="PF25967"/>
    </source>
</evidence>
<reference evidence="11 12" key="1">
    <citation type="submission" date="2020-08" db="EMBL/GenBank/DDBJ databases">
        <title>Genomic Encyclopedia of Type Strains, Phase IV (KMG-IV): sequencing the most valuable type-strain genomes for metagenomic binning, comparative biology and taxonomic classification.</title>
        <authorList>
            <person name="Goeker M."/>
        </authorList>
    </citation>
    <scope>NUCLEOTIDE SEQUENCE [LARGE SCALE GENOMIC DNA]</scope>
    <source>
        <strain evidence="11 12">DSM 100039</strain>
    </source>
</reference>
<dbReference type="InterPro" id="IPR058627">
    <property type="entry name" value="MdtA-like_C"/>
</dbReference>
<comment type="similarity">
    <text evidence="2">Belongs to the membrane fusion protein (MFP) (TC 8.A.1) family.</text>
</comment>
<dbReference type="Gene3D" id="2.40.50.100">
    <property type="match status" value="1"/>
</dbReference>
<evidence type="ECO:0000313" key="11">
    <source>
        <dbReference type="EMBL" id="MBB6412816.1"/>
    </source>
</evidence>
<keyword evidence="6" id="KW-0472">Membrane</keyword>
<proteinExistence type="inferred from homology"/>